<name>A0AA95I990_9BACL</name>
<reference evidence="1" key="1">
    <citation type="submission" date="2023-05" db="EMBL/GenBank/DDBJ databases">
        <title>Comparative genomics of Bacillaceae isolates and their secondary metabolite potential.</title>
        <authorList>
            <person name="Song L."/>
            <person name="Nielsen L.J."/>
            <person name="Mohite O."/>
            <person name="Xu X."/>
            <person name="Weber T."/>
            <person name="Kovacs A.T."/>
        </authorList>
    </citation>
    <scope>NUCLEOTIDE SEQUENCE</scope>
    <source>
        <strain evidence="1">B2_4</strain>
    </source>
</reference>
<dbReference type="AlphaFoldDB" id="A0AA95I990"/>
<organism evidence="1 2">
    <name type="scientific">Paenibacillus woosongensis</name>
    <dbReference type="NCBI Taxonomy" id="307580"/>
    <lineage>
        <taxon>Bacteria</taxon>
        <taxon>Bacillati</taxon>
        <taxon>Bacillota</taxon>
        <taxon>Bacilli</taxon>
        <taxon>Bacillales</taxon>
        <taxon>Paenibacillaceae</taxon>
        <taxon>Paenibacillus</taxon>
    </lineage>
</organism>
<dbReference type="EMBL" id="CP126084">
    <property type="protein sequence ID" value="WHX48125.1"/>
    <property type="molecule type" value="Genomic_DNA"/>
</dbReference>
<protein>
    <recommendedName>
        <fullName evidence="3">Methyl-accepting chemotaxis protein</fullName>
    </recommendedName>
</protein>
<evidence type="ECO:0000313" key="2">
    <source>
        <dbReference type="Proteomes" id="UP001177943"/>
    </source>
</evidence>
<gene>
    <name evidence="1" type="ORF">QNH46_18725</name>
</gene>
<evidence type="ECO:0000313" key="1">
    <source>
        <dbReference type="EMBL" id="WHX48125.1"/>
    </source>
</evidence>
<evidence type="ECO:0008006" key="3">
    <source>
        <dbReference type="Google" id="ProtNLM"/>
    </source>
</evidence>
<accession>A0AA95I990</accession>
<dbReference type="KEGG" id="pwn:QNH46_18725"/>
<dbReference type="RefSeq" id="WP_283925576.1">
    <property type="nucleotide sequence ID" value="NZ_CP126084.1"/>
</dbReference>
<dbReference type="Proteomes" id="UP001177943">
    <property type="component" value="Chromosome"/>
</dbReference>
<proteinExistence type="predicted"/>
<sequence>MDTRKKVTSQQQALDEVLQNMNDSSKSVLEAVSQLLSGAGQSAKASQEIVTSIETISAGAYEQTNKLG</sequence>